<dbReference type="AlphaFoldDB" id="A0A8K0CC11"/>
<comment type="caution">
    <text evidence="1">The sequence shown here is derived from an EMBL/GenBank/DDBJ whole genome shotgun (WGS) entry which is preliminary data.</text>
</comment>
<protein>
    <submittedName>
        <fullName evidence="1">Uncharacterized protein</fullName>
    </submittedName>
</protein>
<accession>A0A8K0CC11</accession>
<organism evidence="1 2">
    <name type="scientific">Ignelater luminosus</name>
    <name type="common">Cucubano</name>
    <name type="synonym">Pyrophorus luminosus</name>
    <dbReference type="NCBI Taxonomy" id="2038154"/>
    <lineage>
        <taxon>Eukaryota</taxon>
        <taxon>Metazoa</taxon>
        <taxon>Ecdysozoa</taxon>
        <taxon>Arthropoda</taxon>
        <taxon>Hexapoda</taxon>
        <taxon>Insecta</taxon>
        <taxon>Pterygota</taxon>
        <taxon>Neoptera</taxon>
        <taxon>Endopterygota</taxon>
        <taxon>Coleoptera</taxon>
        <taxon>Polyphaga</taxon>
        <taxon>Elateriformia</taxon>
        <taxon>Elateroidea</taxon>
        <taxon>Elateridae</taxon>
        <taxon>Agrypninae</taxon>
        <taxon>Pyrophorini</taxon>
        <taxon>Ignelater</taxon>
    </lineage>
</organism>
<gene>
    <name evidence="1" type="ORF">ILUMI_21672</name>
</gene>
<dbReference type="EMBL" id="VTPC01090162">
    <property type="protein sequence ID" value="KAF2884498.1"/>
    <property type="molecule type" value="Genomic_DNA"/>
</dbReference>
<proteinExistence type="predicted"/>
<reference evidence="1" key="1">
    <citation type="submission" date="2019-08" db="EMBL/GenBank/DDBJ databases">
        <title>The genome of the North American firefly Photinus pyralis.</title>
        <authorList>
            <consortium name="Photinus pyralis genome working group"/>
            <person name="Fallon T.R."/>
            <person name="Sander Lower S.E."/>
            <person name="Weng J.-K."/>
        </authorList>
    </citation>
    <scope>NUCLEOTIDE SEQUENCE</scope>
    <source>
        <strain evidence="1">TRF0915ILg1</strain>
        <tissue evidence="1">Whole body</tissue>
    </source>
</reference>
<sequence>MTGCNLYASVREIVDDEGPASLDALEVLSSTDVECYWGKVKSTVKETYSAIPILLSACLINKLKKKEMVAPNSNLAKHITGRTLVDSTAHCSSALEPKTPYVPPSLTILLRQMEASSYVNKIARP</sequence>
<evidence type="ECO:0000313" key="2">
    <source>
        <dbReference type="Proteomes" id="UP000801492"/>
    </source>
</evidence>
<evidence type="ECO:0000313" key="1">
    <source>
        <dbReference type="EMBL" id="KAF2884498.1"/>
    </source>
</evidence>
<dbReference type="Proteomes" id="UP000801492">
    <property type="component" value="Unassembled WGS sequence"/>
</dbReference>
<keyword evidence="2" id="KW-1185">Reference proteome</keyword>
<name>A0A8K0CC11_IGNLU</name>